<feature type="compositionally biased region" description="Polar residues" evidence="10">
    <location>
        <begin position="383"/>
        <end position="400"/>
    </location>
</feature>
<feature type="compositionally biased region" description="Acidic residues" evidence="10">
    <location>
        <begin position="1353"/>
        <end position="1364"/>
    </location>
</feature>
<accession>A0A8P0TBU6</accession>
<feature type="repeat" description="ANK" evidence="8">
    <location>
        <begin position="1059"/>
        <end position="1091"/>
    </location>
</feature>
<keyword evidence="5 8" id="KW-0040">ANK repeat</keyword>
<keyword evidence="3 9" id="KW-0802">TPR repeat</keyword>
<feature type="repeat" description="TPR" evidence="9">
    <location>
        <begin position="1251"/>
        <end position="1284"/>
    </location>
</feature>
<reference evidence="13" key="2">
    <citation type="submission" date="2025-08" db="UniProtKB">
        <authorList>
            <consortium name="Ensembl"/>
        </authorList>
    </citation>
    <scope>IDENTIFICATION</scope>
</reference>
<dbReference type="PROSITE" id="PS50088">
    <property type="entry name" value="ANK_REPEAT"/>
    <property type="match status" value="6"/>
</dbReference>
<dbReference type="SUPFAM" id="SSF52540">
    <property type="entry name" value="P-loop containing nucleoside triphosphate hydrolases"/>
    <property type="match status" value="1"/>
</dbReference>
<dbReference type="OrthoDB" id="5958958at2759"/>
<dbReference type="InterPro" id="IPR050889">
    <property type="entry name" value="Dendritic_Spine_Reg/Scaffold"/>
</dbReference>
<protein>
    <submittedName>
        <fullName evidence="13">Tetratricopeptide repeat, ankyrin repeat and coiled-coil containing 1</fullName>
    </submittedName>
</protein>
<dbReference type="Pfam" id="PF00023">
    <property type="entry name" value="Ank"/>
    <property type="match status" value="1"/>
</dbReference>
<feature type="repeat" description="ANK" evidence="8">
    <location>
        <begin position="1026"/>
        <end position="1058"/>
    </location>
</feature>
<feature type="region of interest" description="Disordered" evidence="10">
    <location>
        <begin position="352"/>
        <end position="405"/>
    </location>
</feature>
<dbReference type="PROSITE" id="PS50005">
    <property type="entry name" value="TPR"/>
    <property type="match status" value="2"/>
</dbReference>
<dbReference type="Pfam" id="PF12796">
    <property type="entry name" value="Ank_2"/>
    <property type="match status" value="2"/>
</dbReference>
<feature type="repeat" description="ANK" evidence="8">
    <location>
        <begin position="882"/>
        <end position="914"/>
    </location>
</feature>
<evidence type="ECO:0000256" key="7">
    <source>
        <dbReference type="ARBA" id="ARBA00038259"/>
    </source>
</evidence>
<feature type="compositionally biased region" description="Low complexity" evidence="10">
    <location>
        <begin position="1467"/>
        <end position="1484"/>
    </location>
</feature>
<feature type="domain" description="TANC1/2-like winged helix" evidence="12">
    <location>
        <begin position="659"/>
        <end position="811"/>
    </location>
</feature>
<evidence type="ECO:0000256" key="10">
    <source>
        <dbReference type="SAM" id="MobiDB-lite"/>
    </source>
</evidence>
<keyword evidence="2" id="KW-0677">Repeat</keyword>
<evidence type="ECO:0000256" key="3">
    <source>
        <dbReference type="ARBA" id="ARBA00022803"/>
    </source>
</evidence>
<dbReference type="Pfam" id="PF25521">
    <property type="entry name" value="WHD_TANC1"/>
    <property type="match status" value="1"/>
</dbReference>
<evidence type="ECO:0000256" key="6">
    <source>
        <dbReference type="ARBA" id="ARBA00034110"/>
    </source>
</evidence>
<dbReference type="SUPFAM" id="SSF48403">
    <property type="entry name" value="Ankyrin repeat"/>
    <property type="match status" value="1"/>
</dbReference>
<feature type="repeat" description="ANK" evidence="8">
    <location>
        <begin position="1125"/>
        <end position="1157"/>
    </location>
</feature>
<dbReference type="Ensembl" id="ENSCAFT00000086828.2">
    <property type="protein sequence ID" value="ENSCAFP00000060002.2"/>
    <property type="gene ID" value="ENSCAFG00000009370.5"/>
</dbReference>
<feature type="region of interest" description="Disordered" evidence="10">
    <location>
        <begin position="1619"/>
        <end position="1695"/>
    </location>
</feature>
<feature type="compositionally biased region" description="Pro residues" evidence="10">
    <location>
        <begin position="1556"/>
        <end position="1570"/>
    </location>
</feature>
<organism evidence="13 14">
    <name type="scientific">Canis lupus familiaris</name>
    <name type="common">Dog</name>
    <name type="synonym">Canis familiaris</name>
    <dbReference type="NCBI Taxonomy" id="9615"/>
    <lineage>
        <taxon>Eukaryota</taxon>
        <taxon>Metazoa</taxon>
        <taxon>Chordata</taxon>
        <taxon>Craniata</taxon>
        <taxon>Vertebrata</taxon>
        <taxon>Euteleostomi</taxon>
        <taxon>Mammalia</taxon>
        <taxon>Eutheria</taxon>
        <taxon>Laurasiatheria</taxon>
        <taxon>Carnivora</taxon>
        <taxon>Caniformia</taxon>
        <taxon>Canidae</taxon>
        <taxon>Canis</taxon>
    </lineage>
</organism>
<proteinExistence type="inferred from homology"/>
<dbReference type="InterPro" id="IPR058056">
    <property type="entry name" value="WH_TANC1/2"/>
</dbReference>
<dbReference type="FunFam" id="1.25.40.20:FF:000036">
    <property type="entry name" value="protein TANC2 isoform X2"/>
    <property type="match status" value="1"/>
</dbReference>
<comment type="subcellular location">
    <subcellularLocation>
        <location evidence="6">Postsynapse</location>
    </subcellularLocation>
</comment>
<dbReference type="SUPFAM" id="SSF48452">
    <property type="entry name" value="TPR-like"/>
    <property type="match status" value="1"/>
</dbReference>
<feature type="region of interest" description="Disordered" evidence="10">
    <location>
        <begin position="1335"/>
        <end position="1365"/>
    </location>
</feature>
<dbReference type="PANTHER" id="PTHR24166">
    <property type="entry name" value="ROLLING PEBBLES, ISOFORM B"/>
    <property type="match status" value="1"/>
</dbReference>
<evidence type="ECO:0000256" key="2">
    <source>
        <dbReference type="ARBA" id="ARBA00022737"/>
    </source>
</evidence>
<feature type="compositionally biased region" description="Basic and acidic residues" evidence="10">
    <location>
        <begin position="8"/>
        <end position="21"/>
    </location>
</feature>
<dbReference type="Gene3D" id="1.25.40.20">
    <property type="entry name" value="Ankyrin repeat-containing domain"/>
    <property type="match status" value="3"/>
</dbReference>
<feature type="compositionally biased region" description="Pro residues" evidence="10">
    <location>
        <begin position="1386"/>
        <end position="1401"/>
    </location>
</feature>
<dbReference type="Pfam" id="PF25520">
    <property type="entry name" value="AAA_lid_TANC1"/>
    <property type="match status" value="1"/>
</dbReference>
<evidence type="ECO:0000256" key="4">
    <source>
        <dbReference type="ARBA" id="ARBA00023018"/>
    </source>
</evidence>
<dbReference type="InterPro" id="IPR058018">
    <property type="entry name" value="AAA_lid_TANC1/2"/>
</dbReference>
<evidence type="ECO:0000313" key="14">
    <source>
        <dbReference type="Proteomes" id="UP000002254"/>
    </source>
</evidence>
<dbReference type="PANTHER" id="PTHR24166:SF23">
    <property type="entry name" value="PROTEIN TANC1"/>
    <property type="match status" value="1"/>
</dbReference>
<sequence>MLKAVLKKSREGGKGSRKETGGDFGPETSPQVLPSGHGGDFSVSSLPVAEDTYRVSLAKGVSMSLPSSPLLPRQSHSVQSRSNKKSPGPVRKPKYVESPRVPGDGVIIPFREVSKAAEPNENEAKADNEPSCSPAAQELLTRLGFLLGEGIPSATHITIEENNETMCTALSQGISPCSTLTSSTASPSTDSPCSTLNSCVSKTAANKSPCETISSPSSTLESKDSGIIATSSTKLEDLSYLDGQRNAPLRTSIRLPWHNTAGGRAQEVKARFAPYKPQDILLKPLLFEVPSITTDSVFVGRDWLFHQIEENLRNRELTENRGAVVVGNVGFGKTAIISKLVALSCHGSRMRQIASSSPSSPPKTSDSSQDLPFTPLLSPSSSAGVTNTAKTPPGSGSDSPENQRPREDAVKYLASKVVAYHYCQADNTYTCLVPEFVHSIAALLCRSHQLAAYRDLLIKEPQLQSMLSLRSCVQDPVAAFRRGVLEPLTSLRNEQKIPEEEYIILIDGLNEAEFHKPDYGDTLSSFITKIISKFPAWLKLIVTVRANFQEIVSTLPFVKLSLDDFPDNKDIHSDLHAYVQHRVHSSQDILSNISLNGKADAALIGKVSSHLVLRSLGSYLYLKLTLDLFQRGHLVIKSASYKVVPVSLSELYLLQCNMKFMTQSAFERALPILNVALASLHPMTDEQIFQAINAGHIQGEQGWEDFQQRMEALSCFLIKRRDKTRMFCHPSFREWLVWRADGENTAFLCEPRNGHALLAFMFSRQEGKLNRQQTMELGHHILKAHIFKGLSKKTGISSSHLQALWIGYSTEGLSAALASLRNLYTPNVKVSRLLILGGANVNYRTEVLNNAPILCVQSHLGHEEVVTLLLEFGACLEGMSENGMTALCYAAAAGHMKLVCLLAKKGARVDHLDKKGQCALVHSALRGHVDILRYLLTCEWSAGPPQPGALRKSQALQQALTAAASMGHSSVVQCLLGLEKEHEIDVNGTDALWGETALTAAAGRGKLEVCELLLEHGAAVSRTNRRGVPPLFCAARQGHWQIVRLLLDRGCDVSLSDKQGRTPLMVAACEGHLSTVEFLLSKGAALSSLDKEGLSALSWACLKGHRAVVRFLVEEGAEIDQTDKNGRTPLDLAAFYGDAETVLYLVEKGAVIEHVDHSGMRPLDRAIGCRNTSVVVTLLRKGAKLGNAAWAMATSKPDILIILLQKLMEEGNMMYKKGKMKEAAQRYQYALRKFPREGFGEDMRPFNELRVSLYLNLSRCRRKTNDFGMAEEFASKALELKPQSYEAFYARARAKRNSRQFAAALADLREAGRLCPANQEVRRLLARVEEECRQLHRGPPHRPQGAPAAAPGSDEDEAEDEDEAAGGPAALALALEDAEAAWAPGAAPPLAPRPQAPPRGPSPYIRNLQEGLQRRVRPASPRGRQGGGRAPREAVAPPGGAGAGPGLGLGPGLVPPAARQAQIVRTGPHAGARAQGGAQHAPAGSGPGHGPAGAAERLLPPAPAAPGSHAASVASSGSSGSPSGSVKMCGSTSSLASGGGGLPDGPEARVREPAAGAPPPAPAPAPAPAEPRPRSTPFMGVTDKTARSQPQGHPAPRARALPLPDGLLALAASAAGLQALSAGPPGGGVRGLAQGREREREPEEQPRPGPARRADIRAPKAAPAPCQEGACVGSEARRSHLPSAKPKRSFIESNV</sequence>
<dbReference type="Proteomes" id="UP000002254">
    <property type="component" value="Chromosome 36"/>
</dbReference>
<feature type="repeat" description="ANK" evidence="8">
    <location>
        <begin position="1092"/>
        <end position="1124"/>
    </location>
</feature>
<dbReference type="InterPro" id="IPR036770">
    <property type="entry name" value="Ankyrin_rpt-contain_sf"/>
</dbReference>
<evidence type="ECO:0000256" key="8">
    <source>
        <dbReference type="PROSITE-ProRule" id="PRU00023"/>
    </source>
</evidence>
<keyword evidence="1" id="KW-0597">Phosphoprotein</keyword>
<feature type="compositionally biased region" description="Basic and acidic residues" evidence="10">
    <location>
        <begin position="1635"/>
        <end position="1658"/>
    </location>
</feature>
<dbReference type="FunFam" id="1.25.40.20:FF:000022">
    <property type="entry name" value="protein TANC2 isoform X1"/>
    <property type="match status" value="1"/>
</dbReference>
<name>A0A8P0TBU6_CANLF</name>
<dbReference type="Pfam" id="PF13637">
    <property type="entry name" value="Ank_4"/>
    <property type="match status" value="1"/>
</dbReference>
<feature type="compositionally biased region" description="Low complexity" evidence="10">
    <location>
        <begin position="1492"/>
        <end position="1536"/>
    </location>
</feature>
<feature type="compositionally biased region" description="Gly residues" evidence="10">
    <location>
        <begin position="1439"/>
        <end position="1451"/>
    </location>
</feature>
<reference evidence="13 14" key="1">
    <citation type="journal article" date="2005" name="Nature">
        <title>Genome sequence, comparative analysis and haplotype structure of the domestic dog.</title>
        <authorList>
            <consortium name="Broad Sequencing Platform"/>
            <person name="Lindblad-Toh K."/>
            <person name="Wade C.M."/>
            <person name="Mikkelsen T.S."/>
            <person name="Karlsson E.K."/>
            <person name="Jaffe D.B."/>
            <person name="Kamal M."/>
            <person name="Clamp M."/>
            <person name="Chang J.L."/>
            <person name="Kulbokas E.J. III"/>
            <person name="Zody M.C."/>
            <person name="Mauceli E."/>
            <person name="Xie X."/>
            <person name="Breen M."/>
            <person name="Wayne R.K."/>
            <person name="Ostrander E.A."/>
            <person name="Ponting C.P."/>
            <person name="Galibert F."/>
            <person name="Smith D.R."/>
            <person name="DeJong P.J."/>
            <person name="Kirkness E."/>
            <person name="Alvarez P."/>
            <person name="Biagi T."/>
            <person name="Brockman W."/>
            <person name="Butler J."/>
            <person name="Chin C.W."/>
            <person name="Cook A."/>
            <person name="Cuff J."/>
            <person name="Daly M.J."/>
            <person name="DeCaprio D."/>
            <person name="Gnerre S."/>
            <person name="Grabherr M."/>
            <person name="Kellis M."/>
            <person name="Kleber M."/>
            <person name="Bardeleben C."/>
            <person name="Goodstadt L."/>
            <person name="Heger A."/>
            <person name="Hitte C."/>
            <person name="Kim L."/>
            <person name="Koepfli K.P."/>
            <person name="Parker H.G."/>
            <person name="Pollinger J.P."/>
            <person name="Searle S.M."/>
            <person name="Sutter N.B."/>
            <person name="Thomas R."/>
            <person name="Webber C."/>
            <person name="Baldwin J."/>
            <person name="Abebe A."/>
            <person name="Abouelleil A."/>
            <person name="Aftuck L."/>
            <person name="Ait-Zahra M."/>
            <person name="Aldredge T."/>
            <person name="Allen N."/>
            <person name="An P."/>
            <person name="Anderson S."/>
            <person name="Antoine C."/>
            <person name="Arachchi H."/>
            <person name="Aslam A."/>
            <person name="Ayotte L."/>
            <person name="Bachantsang P."/>
            <person name="Barry A."/>
            <person name="Bayul T."/>
            <person name="Benamara M."/>
            <person name="Berlin A."/>
            <person name="Bessette D."/>
            <person name="Blitshteyn B."/>
            <person name="Bloom T."/>
            <person name="Blye J."/>
            <person name="Boguslavskiy L."/>
            <person name="Bonnet C."/>
            <person name="Boukhgalter B."/>
            <person name="Brown A."/>
            <person name="Cahill P."/>
            <person name="Calixte N."/>
            <person name="Camarata J."/>
            <person name="Cheshatsang Y."/>
            <person name="Chu J."/>
            <person name="Citroen M."/>
            <person name="Collymore A."/>
            <person name="Cooke P."/>
            <person name="Dawoe T."/>
            <person name="Daza R."/>
            <person name="Decktor K."/>
            <person name="DeGray S."/>
            <person name="Dhargay N."/>
            <person name="Dooley K."/>
            <person name="Dooley K."/>
            <person name="Dorje P."/>
            <person name="Dorjee K."/>
            <person name="Dorris L."/>
            <person name="Duffey N."/>
            <person name="Dupes A."/>
            <person name="Egbiremolen O."/>
            <person name="Elong R."/>
            <person name="Falk J."/>
            <person name="Farina A."/>
            <person name="Faro S."/>
            <person name="Ferguson D."/>
            <person name="Ferreira P."/>
            <person name="Fisher S."/>
            <person name="FitzGerald M."/>
            <person name="Foley K."/>
            <person name="Foley C."/>
            <person name="Franke A."/>
            <person name="Friedrich D."/>
            <person name="Gage D."/>
            <person name="Garber M."/>
            <person name="Gearin G."/>
            <person name="Giannoukos G."/>
            <person name="Goode T."/>
            <person name="Goyette A."/>
            <person name="Graham J."/>
            <person name="Grandbois E."/>
            <person name="Gyaltsen K."/>
            <person name="Hafez N."/>
            <person name="Hagopian D."/>
            <person name="Hagos B."/>
            <person name="Hall J."/>
            <person name="Healy C."/>
            <person name="Hegarty R."/>
            <person name="Honan T."/>
            <person name="Horn A."/>
            <person name="Houde N."/>
            <person name="Hughes L."/>
            <person name="Hunnicutt L."/>
            <person name="Husby M."/>
            <person name="Jester B."/>
            <person name="Jones C."/>
            <person name="Kamat A."/>
            <person name="Kanga B."/>
            <person name="Kells C."/>
            <person name="Khazanovich D."/>
            <person name="Kieu A.C."/>
            <person name="Kisner P."/>
            <person name="Kumar M."/>
            <person name="Lance K."/>
            <person name="Landers T."/>
            <person name="Lara M."/>
            <person name="Lee W."/>
            <person name="Leger J.P."/>
            <person name="Lennon N."/>
            <person name="Leuper L."/>
            <person name="LeVine S."/>
            <person name="Liu J."/>
            <person name="Liu X."/>
            <person name="Lokyitsang Y."/>
            <person name="Lokyitsang T."/>
            <person name="Lui A."/>
            <person name="Macdonald J."/>
            <person name="Major J."/>
            <person name="Marabella R."/>
            <person name="Maru K."/>
            <person name="Matthews C."/>
            <person name="McDonough S."/>
            <person name="Mehta T."/>
            <person name="Meldrim J."/>
            <person name="Melnikov A."/>
            <person name="Meneus L."/>
            <person name="Mihalev A."/>
            <person name="Mihova T."/>
            <person name="Miller K."/>
            <person name="Mittelman R."/>
            <person name="Mlenga V."/>
            <person name="Mulrain L."/>
            <person name="Munson G."/>
            <person name="Navidi A."/>
            <person name="Naylor J."/>
            <person name="Nguyen T."/>
            <person name="Nguyen N."/>
            <person name="Nguyen C."/>
            <person name="Nguyen T."/>
            <person name="Nicol R."/>
            <person name="Norbu N."/>
            <person name="Norbu C."/>
            <person name="Novod N."/>
            <person name="Nyima T."/>
            <person name="Olandt P."/>
            <person name="O'Neill B."/>
            <person name="O'Neill K."/>
            <person name="Osman S."/>
            <person name="Oyono L."/>
            <person name="Patti C."/>
            <person name="Perrin D."/>
            <person name="Phunkhang P."/>
            <person name="Pierre F."/>
            <person name="Priest M."/>
            <person name="Rachupka A."/>
            <person name="Raghuraman S."/>
            <person name="Rameau R."/>
            <person name="Ray V."/>
            <person name="Raymond C."/>
            <person name="Rege F."/>
            <person name="Rise C."/>
            <person name="Rogers J."/>
            <person name="Rogov P."/>
            <person name="Sahalie J."/>
            <person name="Settipalli S."/>
            <person name="Sharpe T."/>
            <person name="Shea T."/>
            <person name="Sheehan M."/>
            <person name="Sherpa N."/>
            <person name="Shi J."/>
            <person name="Shih D."/>
            <person name="Sloan J."/>
            <person name="Smith C."/>
            <person name="Sparrow T."/>
            <person name="Stalker J."/>
            <person name="Stange-Thomann N."/>
            <person name="Stavropoulos S."/>
            <person name="Stone C."/>
            <person name="Stone S."/>
            <person name="Sykes S."/>
            <person name="Tchuinga P."/>
            <person name="Tenzing P."/>
            <person name="Tesfaye S."/>
            <person name="Thoulutsang D."/>
            <person name="Thoulutsang Y."/>
            <person name="Topham K."/>
            <person name="Topping I."/>
            <person name="Tsamla T."/>
            <person name="Vassiliev H."/>
            <person name="Venkataraman V."/>
            <person name="Vo A."/>
            <person name="Wangchuk T."/>
            <person name="Wangdi T."/>
            <person name="Weiand M."/>
            <person name="Wilkinson J."/>
            <person name="Wilson A."/>
            <person name="Yadav S."/>
            <person name="Yang S."/>
            <person name="Yang X."/>
            <person name="Young G."/>
            <person name="Yu Q."/>
            <person name="Zainoun J."/>
            <person name="Zembek L."/>
            <person name="Zimmer A."/>
            <person name="Lander E.S."/>
        </authorList>
    </citation>
    <scope>NUCLEOTIDE SEQUENCE [LARGE SCALE GENOMIC DNA]</scope>
    <source>
        <strain evidence="13">Boxer</strain>
    </source>
</reference>
<feature type="repeat" description="TPR" evidence="9">
    <location>
        <begin position="1204"/>
        <end position="1237"/>
    </location>
</feature>
<dbReference type="SMART" id="SM00248">
    <property type="entry name" value="ANK"/>
    <property type="match status" value="10"/>
</dbReference>
<gene>
    <name evidence="13" type="primary">TANC1</name>
</gene>
<dbReference type="GO" id="GO:0098794">
    <property type="term" value="C:postsynapse"/>
    <property type="evidence" value="ECO:0007669"/>
    <property type="project" value="UniProtKB-SubCell"/>
</dbReference>
<feature type="region of interest" description="Disordered" evidence="10">
    <location>
        <begin position="1"/>
        <end position="44"/>
    </location>
</feature>
<comment type="similarity">
    <text evidence="7">Belongs to the TANC family.</text>
</comment>
<dbReference type="InterPro" id="IPR011990">
    <property type="entry name" value="TPR-like_helical_dom_sf"/>
</dbReference>
<evidence type="ECO:0000313" key="13">
    <source>
        <dbReference type="Ensembl" id="ENSCAFP00000060002.2"/>
    </source>
</evidence>
<dbReference type="Gene3D" id="1.25.40.10">
    <property type="entry name" value="Tetratricopeptide repeat domain"/>
    <property type="match status" value="1"/>
</dbReference>
<feature type="region of interest" description="Disordered" evidence="10">
    <location>
        <begin position="1384"/>
        <end position="1601"/>
    </location>
</feature>
<dbReference type="PROSITE" id="PS50297">
    <property type="entry name" value="ANK_REP_REGION"/>
    <property type="match status" value="6"/>
</dbReference>
<keyword evidence="4" id="KW-0770">Synapse</keyword>
<evidence type="ECO:0000259" key="12">
    <source>
        <dbReference type="Pfam" id="PF25521"/>
    </source>
</evidence>
<feature type="compositionally biased region" description="Low complexity" evidence="10">
    <location>
        <begin position="355"/>
        <end position="368"/>
    </location>
</feature>
<dbReference type="InterPro" id="IPR019734">
    <property type="entry name" value="TPR_rpt"/>
</dbReference>
<evidence type="ECO:0000256" key="1">
    <source>
        <dbReference type="ARBA" id="ARBA00022553"/>
    </source>
</evidence>
<dbReference type="InterPro" id="IPR027417">
    <property type="entry name" value="P-loop_NTPase"/>
</dbReference>
<dbReference type="SMART" id="SM00028">
    <property type="entry name" value="TPR"/>
    <property type="match status" value="3"/>
</dbReference>
<dbReference type="InterPro" id="IPR002110">
    <property type="entry name" value="Ankyrin_rpt"/>
</dbReference>
<evidence type="ECO:0000259" key="11">
    <source>
        <dbReference type="Pfam" id="PF25520"/>
    </source>
</evidence>
<evidence type="ECO:0000256" key="9">
    <source>
        <dbReference type="PROSITE-ProRule" id="PRU00339"/>
    </source>
</evidence>
<feature type="domain" description="TANC1/2-like AAA+ ATPase lid" evidence="11">
    <location>
        <begin position="562"/>
        <end position="657"/>
    </location>
</feature>
<evidence type="ECO:0000256" key="5">
    <source>
        <dbReference type="ARBA" id="ARBA00023043"/>
    </source>
</evidence>
<feature type="region of interest" description="Disordered" evidence="10">
    <location>
        <begin position="64"/>
        <end position="106"/>
    </location>
</feature>
<feature type="repeat" description="ANK" evidence="8">
    <location>
        <begin position="993"/>
        <end position="1025"/>
    </location>
</feature>